<dbReference type="EMBL" id="CM056742">
    <property type="protein sequence ID" value="KAJ8677024.1"/>
    <property type="molecule type" value="Genomic_DNA"/>
</dbReference>
<protein>
    <submittedName>
        <fullName evidence="1">Uncharacterized protein</fullName>
    </submittedName>
</protein>
<sequence length="453" mass="51352">MSKKRSSDPDTLSLSTEKVIVSENVNFEWEENCFLCGDKANPKKKKNLTSVPANYSKEKCLRAFEFRNDKTALGRLREADDLVELKAKYHRECYASILSPGENPESTKNITKPNSIHHDVAQLVFDENVDMLEGGKALFLSNLRGSYKRKLLGRGYTEADTENVRSSFIKSHLIKICGGEFIFYSRGGKAEILLSANLEKTDMNDIDYDHSFNLMTAQCTTRTGDDASGLDIHIGMNLSDNQILHRAACILQKSIRSITHCEFHLTSRETSQEKSEEFIPELVRDFMTWLLDVDEIKNADVETLQGARRCSTVSAECLIYVSNTEQHYVIPPLHLGLMVEIHHDFGSRSLIETLNSYGFCASYRELRLCLTSDATAEIWCSQRADVPSNIIPRSEGGAMIQEAENNEDITMDTIDEHLDHRRQESIPAYQVLSFDPCFSTNPKRDLRCHALKE</sequence>
<evidence type="ECO:0000313" key="2">
    <source>
        <dbReference type="Proteomes" id="UP001239111"/>
    </source>
</evidence>
<accession>A0ACC2P132</accession>
<name>A0ACC2P132_9HYME</name>
<reference evidence="1" key="1">
    <citation type="submission" date="2023-04" db="EMBL/GenBank/DDBJ databases">
        <title>A chromosome-level genome assembly of the parasitoid wasp Eretmocerus hayati.</title>
        <authorList>
            <person name="Zhong Y."/>
            <person name="Liu S."/>
            <person name="Liu Y."/>
        </authorList>
    </citation>
    <scope>NUCLEOTIDE SEQUENCE</scope>
    <source>
        <strain evidence="1">ZJU_SS_LIU_2023</strain>
    </source>
</reference>
<gene>
    <name evidence="1" type="ORF">QAD02_012811</name>
</gene>
<comment type="caution">
    <text evidence="1">The sequence shown here is derived from an EMBL/GenBank/DDBJ whole genome shotgun (WGS) entry which is preliminary data.</text>
</comment>
<evidence type="ECO:0000313" key="1">
    <source>
        <dbReference type="EMBL" id="KAJ8677024.1"/>
    </source>
</evidence>
<organism evidence="1 2">
    <name type="scientific">Eretmocerus hayati</name>
    <dbReference type="NCBI Taxonomy" id="131215"/>
    <lineage>
        <taxon>Eukaryota</taxon>
        <taxon>Metazoa</taxon>
        <taxon>Ecdysozoa</taxon>
        <taxon>Arthropoda</taxon>
        <taxon>Hexapoda</taxon>
        <taxon>Insecta</taxon>
        <taxon>Pterygota</taxon>
        <taxon>Neoptera</taxon>
        <taxon>Endopterygota</taxon>
        <taxon>Hymenoptera</taxon>
        <taxon>Apocrita</taxon>
        <taxon>Proctotrupomorpha</taxon>
        <taxon>Chalcidoidea</taxon>
        <taxon>Aphelinidae</taxon>
        <taxon>Aphelininae</taxon>
        <taxon>Eretmocerus</taxon>
    </lineage>
</organism>
<keyword evidence="2" id="KW-1185">Reference proteome</keyword>
<dbReference type="Proteomes" id="UP001239111">
    <property type="component" value="Chromosome 2"/>
</dbReference>
<proteinExistence type="predicted"/>